<feature type="chain" id="PRO_5029833864" description="Secreted protein" evidence="1">
    <location>
        <begin position="26"/>
        <end position="112"/>
    </location>
</feature>
<keyword evidence="1" id="KW-0732">Signal</keyword>
<organism evidence="2 3">
    <name type="scientific">Kalanchoe fedtschenkoi</name>
    <name type="common">Lavender scallops</name>
    <name type="synonym">South American air plant</name>
    <dbReference type="NCBI Taxonomy" id="63787"/>
    <lineage>
        <taxon>Eukaryota</taxon>
        <taxon>Viridiplantae</taxon>
        <taxon>Streptophyta</taxon>
        <taxon>Embryophyta</taxon>
        <taxon>Tracheophyta</taxon>
        <taxon>Spermatophyta</taxon>
        <taxon>Magnoliopsida</taxon>
        <taxon>eudicotyledons</taxon>
        <taxon>Gunneridae</taxon>
        <taxon>Pentapetalae</taxon>
        <taxon>Saxifragales</taxon>
        <taxon>Crassulaceae</taxon>
        <taxon>Kalanchoe</taxon>
    </lineage>
</organism>
<evidence type="ECO:0000256" key="1">
    <source>
        <dbReference type="SAM" id="SignalP"/>
    </source>
</evidence>
<evidence type="ECO:0000313" key="3">
    <source>
        <dbReference type="Proteomes" id="UP000594263"/>
    </source>
</evidence>
<evidence type="ECO:0000313" key="2">
    <source>
        <dbReference type="EnsemblPlants" id="Kaladp0068s0174.1.v1.1"/>
    </source>
</evidence>
<keyword evidence="3" id="KW-1185">Reference proteome</keyword>
<dbReference type="EnsemblPlants" id="Kaladp0068s0174.1.v1.1">
    <property type="protein sequence ID" value="Kaladp0068s0174.1.v1.1"/>
    <property type="gene ID" value="Kaladp0068s0174.v1.1"/>
</dbReference>
<dbReference type="Gramene" id="Kaladp0068s0174.1.v1.1">
    <property type="protein sequence ID" value="Kaladp0068s0174.1.v1.1"/>
    <property type="gene ID" value="Kaladp0068s0174.v1.1"/>
</dbReference>
<dbReference type="Proteomes" id="UP000594263">
    <property type="component" value="Unplaced"/>
</dbReference>
<proteinExistence type="predicted"/>
<sequence length="112" mass="13094">MELHRFTHKIFLLLALNYCWGCKRANVLASCSRTSSRFYFLSTVSFFLYPLQLHRRGFFFSPNVLGPYPTQWIEVPHSTLVTNQSGSNPQLTDNRSVALQKFMETRERRNSS</sequence>
<accession>A0A7N0UIU8</accession>
<dbReference type="AlphaFoldDB" id="A0A7N0UIU8"/>
<protein>
    <recommendedName>
        <fullName evidence="4">Secreted protein</fullName>
    </recommendedName>
</protein>
<evidence type="ECO:0008006" key="4">
    <source>
        <dbReference type="Google" id="ProtNLM"/>
    </source>
</evidence>
<feature type="signal peptide" evidence="1">
    <location>
        <begin position="1"/>
        <end position="25"/>
    </location>
</feature>
<reference evidence="2" key="1">
    <citation type="submission" date="2021-01" db="UniProtKB">
        <authorList>
            <consortium name="EnsemblPlants"/>
        </authorList>
    </citation>
    <scope>IDENTIFICATION</scope>
</reference>
<name>A0A7N0UIU8_KALFE</name>